<name>A0A940WLY5_9ACTN</name>
<protein>
    <submittedName>
        <fullName evidence="1">Uncharacterized protein</fullName>
    </submittedName>
</protein>
<accession>A0A940WLY5</accession>
<evidence type="ECO:0000313" key="2">
    <source>
        <dbReference type="Proteomes" id="UP000674234"/>
    </source>
</evidence>
<dbReference type="Proteomes" id="UP000674234">
    <property type="component" value="Unassembled WGS sequence"/>
</dbReference>
<dbReference type="EMBL" id="JAFCNB010000004">
    <property type="protein sequence ID" value="MBP2703905.1"/>
    <property type="molecule type" value="Genomic_DNA"/>
</dbReference>
<dbReference type="AlphaFoldDB" id="A0A940WLY5"/>
<evidence type="ECO:0000313" key="1">
    <source>
        <dbReference type="EMBL" id="MBP2703905.1"/>
    </source>
</evidence>
<organism evidence="1 2">
    <name type="scientific">Microbispora oryzae</name>
    <dbReference type="NCBI Taxonomy" id="2806554"/>
    <lineage>
        <taxon>Bacteria</taxon>
        <taxon>Bacillati</taxon>
        <taxon>Actinomycetota</taxon>
        <taxon>Actinomycetes</taxon>
        <taxon>Streptosporangiales</taxon>
        <taxon>Streptosporangiaceae</taxon>
        <taxon>Microbispora</taxon>
    </lineage>
</organism>
<proteinExistence type="predicted"/>
<reference evidence="1" key="1">
    <citation type="submission" date="2021-02" db="EMBL/GenBank/DDBJ databases">
        <title>Draft genome sequence of Microbispora sp. RL4-1S isolated from rice leaves in Thailand.</title>
        <authorList>
            <person name="Muangham S."/>
            <person name="Duangmal K."/>
        </authorList>
    </citation>
    <scope>NUCLEOTIDE SEQUENCE</scope>
    <source>
        <strain evidence="1">RL4-1S</strain>
    </source>
</reference>
<sequence>MITSLLLLGALVMGGCGYIPRRFEVDQVIISDLRETGTVLAETTYKDTWNGVISVTSVLIIDMGATSIDEAFKRAEKALRLRKWTQVAEQLPSWEQMESLRWKNVLLSISSLPFFEDSGGGGSPIGDAIELARARASGDMKSALVIEVSRTDASSE</sequence>
<gene>
    <name evidence="1" type="ORF">JOL79_08805</name>
</gene>
<keyword evidence="2" id="KW-1185">Reference proteome</keyword>
<dbReference type="RefSeq" id="WP_210155223.1">
    <property type="nucleotide sequence ID" value="NZ_JAFCNB010000004.1"/>
</dbReference>
<comment type="caution">
    <text evidence="1">The sequence shown here is derived from an EMBL/GenBank/DDBJ whole genome shotgun (WGS) entry which is preliminary data.</text>
</comment>